<dbReference type="Ensembl" id="ENSCPRT00005028350.1">
    <property type="protein sequence ID" value="ENSCPRP00005024276.1"/>
    <property type="gene ID" value="ENSCPRG00005016874.1"/>
</dbReference>
<reference evidence="2" key="1">
    <citation type="submission" date="2025-08" db="UniProtKB">
        <authorList>
            <consortium name="Ensembl"/>
        </authorList>
    </citation>
    <scope>IDENTIFICATION</scope>
</reference>
<dbReference type="AlphaFoldDB" id="A0A7M4FH69"/>
<dbReference type="Proteomes" id="UP000594220">
    <property type="component" value="Unplaced"/>
</dbReference>
<protein>
    <submittedName>
        <fullName evidence="2">Uncharacterized protein</fullName>
    </submittedName>
</protein>
<evidence type="ECO:0000313" key="2">
    <source>
        <dbReference type="Ensembl" id="ENSCPRP00005024276.1"/>
    </source>
</evidence>
<evidence type="ECO:0000313" key="3">
    <source>
        <dbReference type="Proteomes" id="UP000594220"/>
    </source>
</evidence>
<organism evidence="2 3">
    <name type="scientific">Crocodylus porosus</name>
    <name type="common">Saltwater crocodile</name>
    <name type="synonym">Estuarine crocodile</name>
    <dbReference type="NCBI Taxonomy" id="8502"/>
    <lineage>
        <taxon>Eukaryota</taxon>
        <taxon>Metazoa</taxon>
        <taxon>Chordata</taxon>
        <taxon>Craniata</taxon>
        <taxon>Vertebrata</taxon>
        <taxon>Euteleostomi</taxon>
        <taxon>Archelosauria</taxon>
        <taxon>Archosauria</taxon>
        <taxon>Crocodylia</taxon>
        <taxon>Longirostres</taxon>
        <taxon>Crocodylidae</taxon>
        <taxon>Crocodylus</taxon>
    </lineage>
</organism>
<keyword evidence="1" id="KW-0472">Membrane</keyword>
<reference evidence="2" key="2">
    <citation type="submission" date="2025-09" db="UniProtKB">
        <authorList>
            <consortium name="Ensembl"/>
        </authorList>
    </citation>
    <scope>IDENTIFICATION</scope>
</reference>
<proteinExistence type="predicted"/>
<keyword evidence="3" id="KW-1185">Reference proteome</keyword>
<dbReference type="GeneTree" id="ENSGT00950000185305"/>
<keyword evidence="1" id="KW-1133">Transmembrane helix</keyword>
<keyword evidence="1" id="KW-0812">Transmembrane</keyword>
<feature type="transmembrane region" description="Helical" evidence="1">
    <location>
        <begin position="28"/>
        <end position="49"/>
    </location>
</feature>
<evidence type="ECO:0000256" key="1">
    <source>
        <dbReference type="SAM" id="Phobius"/>
    </source>
</evidence>
<accession>A0A7M4FH69</accession>
<sequence length="55" mass="6000">GIPAGPPPPQPGSSTEKPGHADEGCVRYFVLGTVAAIVAFFLNIFYPLLYQPRWR</sequence>
<name>A0A7M4FH69_CROPO</name>